<keyword evidence="11" id="KW-1185">Reference proteome</keyword>
<accession>A0A2P8DNC1</accession>
<evidence type="ECO:0000256" key="2">
    <source>
        <dbReference type="ARBA" id="ARBA00022525"/>
    </source>
</evidence>
<feature type="transmembrane region" description="Helical" evidence="7">
    <location>
        <begin position="495"/>
        <end position="514"/>
    </location>
</feature>
<evidence type="ECO:0000256" key="5">
    <source>
        <dbReference type="ARBA" id="ARBA00023088"/>
    </source>
</evidence>
<keyword evidence="7" id="KW-0472">Membrane</keyword>
<feature type="domain" description="Gram-positive cocci surface proteins LPxTG" evidence="9">
    <location>
        <begin position="485"/>
        <end position="517"/>
    </location>
</feature>
<keyword evidence="4" id="KW-0677">Repeat</keyword>
<evidence type="ECO:0000259" key="9">
    <source>
        <dbReference type="PROSITE" id="PS50847"/>
    </source>
</evidence>
<sequence length="517" mass="50954">MLPGLGAVGAGVLLAGLAAAPAVAQETGVVLDVTADEQVVGAPGDVVEVSGSAVNSGTEDMVGGIVDFEVPAGAEIVGVVGQEIQEGTERPAEGCALETPQRLVCGTEATLAAGDSTEATFEVKIADDAAAGELGVATTLAEGNNGGSGTAETVITVAQEGVALDVTADEQVRAAAGDVVEISNAAANTGTEAIEGGIVDFEVPEGAEIVGVVGQEIQEGTERPAEGCALETPRKLVCGTQGTVSPGQVNEATYEVKIADDAATGELGVATTLAEGNNGGSDSAETVITVAEEGVALDVTADEQVEGAPGDVVEVNTVAEHVGTEDLVGGIVDFEVPAGAEVVGIVGQEFVEGTERPAEGCALVTPQRVECHTEATLAAGDSSKATFEVKIADDATAGELGVATTLAEGDNGGSDSAETVLTVAGTEEPTQEPTSEPTTEPTAEPTAEPTSEPTEEPTAEPTAEPTSEPTDDTGAAGTESGEDDLPDTGSSSTSALLAAAGLLLVGGAAVALRARRS</sequence>
<evidence type="ECO:0000256" key="7">
    <source>
        <dbReference type="SAM" id="Phobius"/>
    </source>
</evidence>
<proteinExistence type="predicted"/>
<feature type="compositionally biased region" description="Low complexity" evidence="6">
    <location>
        <begin position="459"/>
        <end position="468"/>
    </location>
</feature>
<keyword evidence="5" id="KW-0572">Peptidoglycan-anchor</keyword>
<dbReference type="Pfam" id="PF00746">
    <property type="entry name" value="Gram_pos_anchor"/>
    <property type="match status" value="1"/>
</dbReference>
<dbReference type="NCBIfam" id="TIGR01167">
    <property type="entry name" value="LPXTG_anchor"/>
    <property type="match status" value="1"/>
</dbReference>
<evidence type="ECO:0000313" key="11">
    <source>
        <dbReference type="Proteomes" id="UP000243528"/>
    </source>
</evidence>
<dbReference type="Proteomes" id="UP000243528">
    <property type="component" value="Unassembled WGS sequence"/>
</dbReference>
<evidence type="ECO:0000313" key="10">
    <source>
        <dbReference type="EMBL" id="PSK98707.1"/>
    </source>
</evidence>
<dbReference type="AlphaFoldDB" id="A0A2P8DNC1"/>
<keyword evidence="7" id="KW-1133">Transmembrane helix</keyword>
<dbReference type="InterPro" id="IPR006970">
    <property type="entry name" value="PT"/>
</dbReference>
<reference evidence="10 11" key="1">
    <citation type="submission" date="2018-03" db="EMBL/GenBank/DDBJ databases">
        <title>Genomic Encyclopedia of Archaeal and Bacterial Type Strains, Phase II (KMG-II): from individual species to whole genera.</title>
        <authorList>
            <person name="Goeker M."/>
        </authorList>
    </citation>
    <scope>NUCLEOTIDE SEQUENCE [LARGE SCALE GENOMIC DNA]</scope>
    <source>
        <strain evidence="10 11">DSM 45211</strain>
    </source>
</reference>
<feature type="chain" id="PRO_5015110532" evidence="8">
    <location>
        <begin position="25"/>
        <end position="517"/>
    </location>
</feature>
<keyword evidence="3 8" id="KW-0732">Signal</keyword>
<evidence type="ECO:0000256" key="8">
    <source>
        <dbReference type="SAM" id="SignalP"/>
    </source>
</evidence>
<dbReference type="EMBL" id="PYGE01000019">
    <property type="protein sequence ID" value="PSK98707.1"/>
    <property type="molecule type" value="Genomic_DNA"/>
</dbReference>
<organism evidence="10 11">
    <name type="scientific">Haloactinopolyspora alba</name>
    <dbReference type="NCBI Taxonomy" id="648780"/>
    <lineage>
        <taxon>Bacteria</taxon>
        <taxon>Bacillati</taxon>
        <taxon>Actinomycetota</taxon>
        <taxon>Actinomycetes</taxon>
        <taxon>Jiangellales</taxon>
        <taxon>Jiangellaceae</taxon>
        <taxon>Haloactinopolyspora</taxon>
    </lineage>
</organism>
<comment type="caution">
    <text evidence="10">The sequence shown here is derived from an EMBL/GenBank/DDBJ whole genome shotgun (WGS) entry which is preliminary data.</text>
</comment>
<protein>
    <submittedName>
        <fullName evidence="10">LPXTG-motif cell wall-anchored protein</fullName>
    </submittedName>
</protein>
<feature type="compositionally biased region" description="Low complexity" evidence="6">
    <location>
        <begin position="426"/>
        <end position="452"/>
    </location>
</feature>
<evidence type="ECO:0000256" key="3">
    <source>
        <dbReference type="ARBA" id="ARBA00022729"/>
    </source>
</evidence>
<evidence type="ECO:0000256" key="4">
    <source>
        <dbReference type="ARBA" id="ARBA00022737"/>
    </source>
</evidence>
<evidence type="ECO:0000256" key="6">
    <source>
        <dbReference type="SAM" id="MobiDB-lite"/>
    </source>
</evidence>
<keyword evidence="1" id="KW-0134">Cell wall</keyword>
<name>A0A2P8DNC1_9ACTN</name>
<gene>
    <name evidence="10" type="ORF">CLV30_11990</name>
</gene>
<dbReference type="PROSITE" id="PS50847">
    <property type="entry name" value="GRAM_POS_ANCHORING"/>
    <property type="match status" value="1"/>
</dbReference>
<feature type="region of interest" description="Disordered" evidence="6">
    <location>
        <begin position="425"/>
        <end position="492"/>
    </location>
</feature>
<dbReference type="Pfam" id="PF04886">
    <property type="entry name" value="PT"/>
    <property type="match status" value="1"/>
</dbReference>
<keyword evidence="7" id="KW-0812">Transmembrane</keyword>
<feature type="signal peptide" evidence="8">
    <location>
        <begin position="1"/>
        <end position="24"/>
    </location>
</feature>
<keyword evidence="2" id="KW-0964">Secreted</keyword>
<dbReference type="InterPro" id="IPR019931">
    <property type="entry name" value="LPXTG_anchor"/>
</dbReference>
<evidence type="ECO:0000256" key="1">
    <source>
        <dbReference type="ARBA" id="ARBA00022512"/>
    </source>
</evidence>